<dbReference type="GO" id="GO:0005737">
    <property type="term" value="C:cytoplasm"/>
    <property type="evidence" value="ECO:0007669"/>
    <property type="project" value="UniProtKB-SubCell"/>
</dbReference>
<dbReference type="Proteomes" id="UP000886829">
    <property type="component" value="Unassembled WGS sequence"/>
</dbReference>
<gene>
    <name evidence="1" type="primary">rsmJ</name>
    <name evidence="2" type="ORF">H9850_09155</name>
</gene>
<dbReference type="AlphaFoldDB" id="A0A9D1WEA3"/>
<organism evidence="2 3">
    <name type="scientific">Candidatus Anaerobiospirillum pullistercoris</name>
    <dbReference type="NCBI Taxonomy" id="2838452"/>
    <lineage>
        <taxon>Bacteria</taxon>
        <taxon>Pseudomonadati</taxon>
        <taxon>Pseudomonadota</taxon>
        <taxon>Gammaproteobacteria</taxon>
        <taxon>Aeromonadales</taxon>
        <taxon>Succinivibrionaceae</taxon>
        <taxon>Anaerobiospirillum</taxon>
    </lineage>
</organism>
<evidence type="ECO:0000313" key="3">
    <source>
        <dbReference type="Proteomes" id="UP000886829"/>
    </source>
</evidence>
<feature type="binding site" evidence="1">
    <location>
        <position position="254"/>
    </location>
    <ligand>
        <name>S-adenosyl-L-methionine</name>
        <dbReference type="ChEBI" id="CHEBI:59789"/>
    </ligand>
</feature>
<sequence length="341" mass="37258">MGRKVWFYVESDADAANLAAASAAAQVWQVLTGAQVEPQALMHTDTAPMDVTLHQGQEREWRLEQIDKAVYESWQAARVTEAKAMSKGRKGAGAVIDAVASASESSASADLDVPLVVFAADGASLALPHMGKMKPLHLDFELLSYRQRLLRGGRSKEPVARAVMQGLQPRQGERLAVFDATAGLGRESMILAHAGAQVYAFERQLPIWMILCDALNRAARSRFFPFPLPQLQPLGTIKDYATYGLTAPDVIYYDPMFPERDSSAQVKKEMVLFKQLIGADQDSLDFLATAVGIATQRVVVKRPHDAEPLALLEQGIERSHFIDGGMCRFDCYLGHGANGTA</sequence>
<keyword evidence="1" id="KW-0963">Cytoplasm</keyword>
<dbReference type="EC" id="2.1.1.242" evidence="1"/>
<keyword evidence="1" id="KW-0808">Transferase</keyword>
<dbReference type="PANTHER" id="PTHR36112">
    <property type="entry name" value="RIBOSOMAL RNA SMALL SUBUNIT METHYLTRANSFERASE J"/>
    <property type="match status" value="1"/>
</dbReference>
<name>A0A9D1WEA3_9GAMM</name>
<protein>
    <recommendedName>
        <fullName evidence="1">Ribosomal RNA small subunit methyltransferase J</fullName>
        <ecNumber evidence="1">2.1.1.242</ecNumber>
    </recommendedName>
    <alternativeName>
        <fullName evidence="1">16S rRNA m2G1516 methyltransferase</fullName>
    </alternativeName>
    <alternativeName>
        <fullName evidence="1">rRNA (guanine-N(2)-)-methyltransferase</fullName>
    </alternativeName>
</protein>
<dbReference type="InterPro" id="IPR007536">
    <property type="entry name" value="16SrRNA_methylTrfase_J"/>
</dbReference>
<comment type="catalytic activity">
    <reaction evidence="1">
        <text>guanosine(1516) in 16S rRNA + S-adenosyl-L-methionine = N(2)-methylguanosine(1516) in 16S rRNA + S-adenosyl-L-homocysteine + H(+)</text>
        <dbReference type="Rhea" id="RHEA:43220"/>
        <dbReference type="Rhea" id="RHEA-COMP:10412"/>
        <dbReference type="Rhea" id="RHEA-COMP:10413"/>
        <dbReference type="ChEBI" id="CHEBI:15378"/>
        <dbReference type="ChEBI" id="CHEBI:57856"/>
        <dbReference type="ChEBI" id="CHEBI:59789"/>
        <dbReference type="ChEBI" id="CHEBI:74269"/>
        <dbReference type="ChEBI" id="CHEBI:74481"/>
        <dbReference type="EC" id="2.1.1.242"/>
    </reaction>
</comment>
<dbReference type="PANTHER" id="PTHR36112:SF1">
    <property type="entry name" value="RIBOSOMAL RNA SMALL SUBUNIT METHYLTRANSFERASE J"/>
    <property type="match status" value="1"/>
</dbReference>
<reference evidence="2" key="2">
    <citation type="submission" date="2021-04" db="EMBL/GenBank/DDBJ databases">
        <authorList>
            <person name="Gilroy R."/>
        </authorList>
    </citation>
    <scope>NUCLEOTIDE SEQUENCE</scope>
    <source>
        <strain evidence="2">USASDec5-558</strain>
    </source>
</reference>
<evidence type="ECO:0000313" key="2">
    <source>
        <dbReference type="EMBL" id="HIX57620.1"/>
    </source>
</evidence>
<comment type="similarity">
    <text evidence="1">Belongs to the methyltransferase superfamily. RsmJ family.</text>
</comment>
<keyword evidence="1" id="KW-0698">rRNA processing</keyword>
<feature type="binding site" evidence="1">
    <location>
        <begin position="186"/>
        <end position="187"/>
    </location>
    <ligand>
        <name>S-adenosyl-L-methionine</name>
        <dbReference type="ChEBI" id="CHEBI:59789"/>
    </ligand>
</feature>
<keyword evidence="1 2" id="KW-0489">Methyltransferase</keyword>
<dbReference type="EMBL" id="DXEV01000180">
    <property type="protein sequence ID" value="HIX57620.1"/>
    <property type="molecule type" value="Genomic_DNA"/>
</dbReference>
<reference evidence="2" key="1">
    <citation type="journal article" date="2021" name="PeerJ">
        <title>Extensive microbial diversity within the chicken gut microbiome revealed by metagenomics and culture.</title>
        <authorList>
            <person name="Gilroy R."/>
            <person name="Ravi A."/>
            <person name="Getino M."/>
            <person name="Pursley I."/>
            <person name="Horton D.L."/>
            <person name="Alikhan N.F."/>
            <person name="Baker D."/>
            <person name="Gharbi K."/>
            <person name="Hall N."/>
            <person name="Watson M."/>
            <person name="Adriaenssens E.M."/>
            <person name="Foster-Nyarko E."/>
            <person name="Jarju S."/>
            <person name="Secka A."/>
            <person name="Antonio M."/>
            <person name="Oren A."/>
            <person name="Chaudhuri R.R."/>
            <person name="La Ragione R."/>
            <person name="Hildebrand F."/>
            <person name="Pallen M.J."/>
        </authorList>
    </citation>
    <scope>NUCLEOTIDE SEQUENCE</scope>
    <source>
        <strain evidence="2">USASDec5-558</strain>
    </source>
</reference>
<dbReference type="Pfam" id="PF04445">
    <property type="entry name" value="SAM_MT"/>
    <property type="match status" value="1"/>
</dbReference>
<dbReference type="SUPFAM" id="SSF53335">
    <property type="entry name" value="S-adenosyl-L-methionine-dependent methyltransferases"/>
    <property type="match status" value="1"/>
</dbReference>
<feature type="binding site" evidence="1">
    <location>
        <begin position="202"/>
        <end position="203"/>
    </location>
    <ligand>
        <name>S-adenosyl-L-methionine</name>
        <dbReference type="ChEBI" id="CHEBI:59789"/>
    </ligand>
</feature>
<dbReference type="HAMAP" id="MF_01523">
    <property type="entry name" value="16SrRNA_methyltr_J"/>
    <property type="match status" value="1"/>
</dbReference>
<dbReference type="Gene3D" id="3.40.50.150">
    <property type="entry name" value="Vaccinia Virus protein VP39"/>
    <property type="match status" value="1"/>
</dbReference>
<comment type="caution">
    <text evidence="1">Lacks conserved residue(s) required for the propagation of feature annotation.</text>
</comment>
<keyword evidence="1" id="KW-0949">S-adenosyl-L-methionine</keyword>
<dbReference type="InterPro" id="IPR029063">
    <property type="entry name" value="SAM-dependent_MTases_sf"/>
</dbReference>
<accession>A0A9D1WEA3</accession>
<comment type="function">
    <text evidence="1">Specifically methylates the guanosine in position 1516 of 16S rRNA.</text>
</comment>
<proteinExistence type="inferred from homology"/>
<comment type="caution">
    <text evidence="2">The sequence shown here is derived from an EMBL/GenBank/DDBJ whole genome shotgun (WGS) entry which is preliminary data.</text>
</comment>
<comment type="subcellular location">
    <subcellularLocation>
        <location evidence="1">Cytoplasm</location>
    </subcellularLocation>
</comment>
<evidence type="ECO:0000256" key="1">
    <source>
        <dbReference type="HAMAP-Rule" id="MF_01523"/>
    </source>
</evidence>
<dbReference type="GO" id="GO:0008990">
    <property type="term" value="F:rRNA (guanine-N2-)-methyltransferase activity"/>
    <property type="evidence" value="ECO:0007669"/>
    <property type="project" value="UniProtKB-UniRule"/>
</dbReference>